<dbReference type="RefSeq" id="XP_062657606.1">
    <property type="nucleotide sequence ID" value="XM_062802381.1"/>
</dbReference>
<keyword evidence="2" id="KW-0472">Membrane</keyword>
<comment type="caution">
    <text evidence="3">The sequence shown here is derived from an EMBL/GenBank/DDBJ whole genome shotgun (WGS) entry which is preliminary data.</text>
</comment>
<name>A0AAE0LQV0_9PEZI</name>
<dbReference type="GeneID" id="87839329"/>
<evidence type="ECO:0000256" key="2">
    <source>
        <dbReference type="SAM" id="Phobius"/>
    </source>
</evidence>
<organism evidence="3 4">
    <name type="scientific">Chaetomium fimeti</name>
    <dbReference type="NCBI Taxonomy" id="1854472"/>
    <lineage>
        <taxon>Eukaryota</taxon>
        <taxon>Fungi</taxon>
        <taxon>Dikarya</taxon>
        <taxon>Ascomycota</taxon>
        <taxon>Pezizomycotina</taxon>
        <taxon>Sordariomycetes</taxon>
        <taxon>Sordariomycetidae</taxon>
        <taxon>Sordariales</taxon>
        <taxon>Chaetomiaceae</taxon>
        <taxon>Chaetomium</taxon>
    </lineage>
</organism>
<feature type="compositionally biased region" description="Acidic residues" evidence="1">
    <location>
        <begin position="767"/>
        <end position="785"/>
    </location>
</feature>
<evidence type="ECO:0000313" key="3">
    <source>
        <dbReference type="EMBL" id="KAK3294092.1"/>
    </source>
</evidence>
<reference evidence="3" key="2">
    <citation type="submission" date="2023-06" db="EMBL/GenBank/DDBJ databases">
        <authorList>
            <consortium name="Lawrence Berkeley National Laboratory"/>
            <person name="Haridas S."/>
            <person name="Hensen N."/>
            <person name="Bonometti L."/>
            <person name="Westerberg I."/>
            <person name="Brannstrom I.O."/>
            <person name="Guillou S."/>
            <person name="Cros-Aarteil S."/>
            <person name="Calhoun S."/>
            <person name="Kuo A."/>
            <person name="Mondo S."/>
            <person name="Pangilinan J."/>
            <person name="Riley R."/>
            <person name="Labutti K."/>
            <person name="Andreopoulos B."/>
            <person name="Lipzen A."/>
            <person name="Chen C."/>
            <person name="Yanf M."/>
            <person name="Daum C."/>
            <person name="Ng V."/>
            <person name="Clum A."/>
            <person name="Steindorff A."/>
            <person name="Ohm R."/>
            <person name="Martin F."/>
            <person name="Silar P."/>
            <person name="Natvig D."/>
            <person name="Lalanne C."/>
            <person name="Gautier V."/>
            <person name="Ament-Velasquez S.L."/>
            <person name="Kruys A."/>
            <person name="Hutchinson M.I."/>
            <person name="Powell A.J."/>
            <person name="Barry K."/>
            <person name="Miller A.N."/>
            <person name="Grigoriev I.V."/>
            <person name="Debuchy R."/>
            <person name="Gladieux P."/>
            <person name="Thoren M.H."/>
            <person name="Johannesson H."/>
        </authorList>
    </citation>
    <scope>NUCLEOTIDE SEQUENCE</scope>
    <source>
        <strain evidence="3">CBS 168.71</strain>
    </source>
</reference>
<reference evidence="3" key="1">
    <citation type="journal article" date="2023" name="Mol. Phylogenet. Evol.">
        <title>Genome-scale phylogeny and comparative genomics of the fungal order Sordariales.</title>
        <authorList>
            <person name="Hensen N."/>
            <person name="Bonometti L."/>
            <person name="Westerberg I."/>
            <person name="Brannstrom I.O."/>
            <person name="Guillou S."/>
            <person name="Cros-Aarteil S."/>
            <person name="Calhoun S."/>
            <person name="Haridas S."/>
            <person name="Kuo A."/>
            <person name="Mondo S."/>
            <person name="Pangilinan J."/>
            <person name="Riley R."/>
            <person name="LaButti K."/>
            <person name="Andreopoulos B."/>
            <person name="Lipzen A."/>
            <person name="Chen C."/>
            <person name="Yan M."/>
            <person name="Daum C."/>
            <person name="Ng V."/>
            <person name="Clum A."/>
            <person name="Steindorff A."/>
            <person name="Ohm R.A."/>
            <person name="Martin F."/>
            <person name="Silar P."/>
            <person name="Natvig D.O."/>
            <person name="Lalanne C."/>
            <person name="Gautier V."/>
            <person name="Ament-Velasquez S.L."/>
            <person name="Kruys A."/>
            <person name="Hutchinson M.I."/>
            <person name="Powell A.J."/>
            <person name="Barry K."/>
            <person name="Miller A.N."/>
            <person name="Grigoriev I.V."/>
            <person name="Debuchy R."/>
            <person name="Gladieux P."/>
            <person name="Hiltunen Thoren M."/>
            <person name="Johannesson H."/>
        </authorList>
    </citation>
    <scope>NUCLEOTIDE SEQUENCE</scope>
    <source>
        <strain evidence="3">CBS 168.71</strain>
    </source>
</reference>
<dbReference type="EMBL" id="JAUEPN010000005">
    <property type="protein sequence ID" value="KAK3294092.1"/>
    <property type="molecule type" value="Genomic_DNA"/>
</dbReference>
<dbReference type="AlphaFoldDB" id="A0AAE0LQV0"/>
<feature type="region of interest" description="Disordered" evidence="1">
    <location>
        <begin position="752"/>
        <end position="785"/>
    </location>
</feature>
<dbReference type="Proteomes" id="UP001278766">
    <property type="component" value="Unassembled WGS sequence"/>
</dbReference>
<feature type="region of interest" description="Disordered" evidence="1">
    <location>
        <begin position="41"/>
        <end position="61"/>
    </location>
</feature>
<feature type="transmembrane region" description="Helical" evidence="2">
    <location>
        <begin position="12"/>
        <end position="34"/>
    </location>
</feature>
<gene>
    <name evidence="3" type="ORF">B0H64DRAFT_374922</name>
</gene>
<keyword evidence="4" id="KW-1185">Reference proteome</keyword>
<protein>
    <submittedName>
        <fullName evidence="3">Uncharacterized protein</fullName>
    </submittedName>
</protein>
<evidence type="ECO:0000256" key="1">
    <source>
        <dbReference type="SAM" id="MobiDB-lite"/>
    </source>
</evidence>
<feature type="transmembrane region" description="Helical" evidence="2">
    <location>
        <begin position="188"/>
        <end position="208"/>
    </location>
</feature>
<keyword evidence="2" id="KW-0812">Transmembrane</keyword>
<proteinExistence type="predicted"/>
<accession>A0AAE0LQV0</accession>
<keyword evidence="2" id="KW-1133">Transmembrane helix</keyword>
<dbReference type="PROSITE" id="PS51257">
    <property type="entry name" value="PROKAR_LIPOPROTEIN"/>
    <property type="match status" value="1"/>
</dbReference>
<evidence type="ECO:0000313" key="4">
    <source>
        <dbReference type="Proteomes" id="UP001278766"/>
    </source>
</evidence>
<sequence length="785" mass="86578">MSQRPEFGPPQFLRMVAVGLQALTVACLASWLVLFHGRRAPPEGAQSHERAKNEALTTEGDDETANQLVWIGNETNTADEPVPFNRDPFSLLHFRVRLPAGHNSEPSSGPHAQPVELVFHSSWSLTPDAISLHISSDGVSAFHGSYLRQYPLYDRDHSGNVAVRDAGTIQVCSPYIAKENVTKRRMETLRLVIIATVLSFVSITLGVADTFTRRDNDSVSQFTWPQATESQPLELWDRAWDILEVWAEVTEPLMPDEAPNDRNNVYAAFHSLPSPHQTISEFCDQLSFILSSTSGANARAPVGSTNTRETIAEACDTADKNLDQFDSDWADLLSYFSRGWLKRPIQELYSAGYNTSRFQHMKEETTTDGRDESSGYGFLKLEGAGVTGPGNFSHTFNNQTALRLLAIANPSFPRLRPSAANMTRRLRSVQARARTAAESIAVVSELLPQELRAQAGHDREATPDASFAKQWAGFDLYSWWSGDETASGYGSAATARAAREVARLHGVVKAFHADVTESVRRASAIESSLDMLEQKVTALVQAKEPKQGRGLDGAWTALGWRADCGCESETQTSSPIRAAATPVIVAYFVPSAETLFQGMKRTYRLLIDKQASAIRRREGAFGERERTSQKRWHDYSLEHGGGGAADEEGCLDMSVDENGKRKCLRLDEVGARVGSRLRAEFGAERLVGMDFDRGGVEEPLPGHAAEETRSMDVADHRKYSHVPCWQRHGSIKEHGSSKMEPTAEDVASLLGRVVRDDDGNSVGIGGDYDDEGDTEVEETDWTNSW</sequence>